<keyword evidence="2" id="KW-1185">Reference proteome</keyword>
<accession>A0A2A6BC72</accession>
<accession>A0A8R1UT58</accession>
<evidence type="ECO:0000313" key="1">
    <source>
        <dbReference type="EnsemblMetazoa" id="PPA39658.1"/>
    </source>
</evidence>
<name>A0A2A6BC72_PRIPA</name>
<dbReference type="AlphaFoldDB" id="A0A2A6BC72"/>
<gene>
    <name evidence="1" type="primary">WBGene00278027</name>
</gene>
<dbReference type="EnsemblMetazoa" id="PPA39658.1">
    <property type="protein sequence ID" value="PPA39658.1"/>
    <property type="gene ID" value="WBGene00278027"/>
</dbReference>
<dbReference type="Proteomes" id="UP000005239">
    <property type="component" value="Unassembled WGS sequence"/>
</dbReference>
<proteinExistence type="predicted"/>
<organism evidence="1 2">
    <name type="scientific">Pristionchus pacificus</name>
    <name type="common">Parasitic nematode worm</name>
    <dbReference type="NCBI Taxonomy" id="54126"/>
    <lineage>
        <taxon>Eukaryota</taxon>
        <taxon>Metazoa</taxon>
        <taxon>Ecdysozoa</taxon>
        <taxon>Nematoda</taxon>
        <taxon>Chromadorea</taxon>
        <taxon>Rhabditida</taxon>
        <taxon>Rhabditina</taxon>
        <taxon>Diplogasteromorpha</taxon>
        <taxon>Diplogasteroidea</taxon>
        <taxon>Neodiplogasteridae</taxon>
        <taxon>Pristionchus</taxon>
    </lineage>
</organism>
<reference evidence="2" key="1">
    <citation type="journal article" date="2008" name="Nat. Genet.">
        <title>The Pristionchus pacificus genome provides a unique perspective on nematode lifestyle and parasitism.</title>
        <authorList>
            <person name="Dieterich C."/>
            <person name="Clifton S.W."/>
            <person name="Schuster L.N."/>
            <person name="Chinwalla A."/>
            <person name="Delehaunty K."/>
            <person name="Dinkelacker I."/>
            <person name="Fulton L."/>
            <person name="Fulton R."/>
            <person name="Godfrey J."/>
            <person name="Minx P."/>
            <person name="Mitreva M."/>
            <person name="Roeseler W."/>
            <person name="Tian H."/>
            <person name="Witte H."/>
            <person name="Yang S.P."/>
            <person name="Wilson R.K."/>
            <person name="Sommer R.J."/>
        </authorList>
    </citation>
    <scope>NUCLEOTIDE SEQUENCE [LARGE SCALE GENOMIC DNA]</scope>
    <source>
        <strain evidence="2">PS312</strain>
    </source>
</reference>
<sequence>MKLLVLIAVLSLVFLVADCCANCGNVSKSTPTSTETVARIMGILRGWEYRLWLARQGSLVVPYRTTTYRPRLVPMH</sequence>
<reference evidence="1" key="2">
    <citation type="submission" date="2022-06" db="UniProtKB">
        <authorList>
            <consortium name="EnsemblMetazoa"/>
        </authorList>
    </citation>
    <scope>IDENTIFICATION</scope>
    <source>
        <strain evidence="1">PS312</strain>
    </source>
</reference>
<evidence type="ECO:0000313" key="2">
    <source>
        <dbReference type="Proteomes" id="UP000005239"/>
    </source>
</evidence>
<protein>
    <submittedName>
        <fullName evidence="1">Uncharacterized protein</fullName>
    </submittedName>
</protein>